<dbReference type="Pfam" id="PF01434">
    <property type="entry name" value="Peptidase_M41"/>
    <property type="match status" value="1"/>
</dbReference>
<dbReference type="SUPFAM" id="SSF140990">
    <property type="entry name" value="FtsH protease domain-like"/>
    <property type="match status" value="1"/>
</dbReference>
<evidence type="ECO:0000313" key="4">
    <source>
        <dbReference type="Proteomes" id="UP000515151"/>
    </source>
</evidence>
<dbReference type="GeneID" id="116208049"/>
<dbReference type="InterPro" id="IPR003593">
    <property type="entry name" value="AAA+_ATPase"/>
</dbReference>
<reference evidence="4" key="1">
    <citation type="journal article" date="2020" name="Plant Biotechnol. J.">
        <title>The pomegranate (Punica granatum L.) draft genome dissects genetic divergence between soft- and hard-seeded cultivars.</title>
        <authorList>
            <person name="Luo X."/>
            <person name="Li H."/>
            <person name="Wu Z."/>
            <person name="Yao W."/>
            <person name="Zhao P."/>
            <person name="Cao D."/>
            <person name="Yu H."/>
            <person name="Li K."/>
            <person name="Poudel K."/>
            <person name="Zhao D."/>
            <person name="Zhang F."/>
            <person name="Xia X."/>
            <person name="Chen L."/>
            <person name="Wang Q."/>
            <person name="Jing D."/>
            <person name="Cao S."/>
        </authorList>
    </citation>
    <scope>NUCLEOTIDE SEQUENCE [LARGE SCALE GENOMIC DNA]</scope>
    <source>
        <strain evidence="4">cv. Tunisia</strain>
    </source>
</reference>
<dbReference type="InterPro" id="IPR027417">
    <property type="entry name" value="P-loop_NTPase"/>
</dbReference>
<keyword evidence="2" id="KW-0472">Membrane</keyword>
<evidence type="ECO:0000256" key="1">
    <source>
        <dbReference type="ARBA" id="ARBA00022946"/>
    </source>
</evidence>
<keyword evidence="2" id="KW-0812">Transmembrane</keyword>
<dbReference type="PANTHER" id="PTHR23076">
    <property type="entry name" value="METALLOPROTEASE M41 FTSH"/>
    <property type="match status" value="1"/>
</dbReference>
<dbReference type="Gene3D" id="1.20.58.760">
    <property type="entry name" value="Peptidase M41"/>
    <property type="match status" value="1"/>
</dbReference>
<evidence type="ECO:0000256" key="2">
    <source>
        <dbReference type="SAM" id="Phobius"/>
    </source>
</evidence>
<feature type="transmembrane region" description="Helical" evidence="2">
    <location>
        <begin position="613"/>
        <end position="630"/>
    </location>
</feature>
<keyword evidence="5" id="KW-0482">Metalloprotease</keyword>
<reference evidence="5" key="2">
    <citation type="submission" date="2025-08" db="UniProtKB">
        <authorList>
            <consortium name="RefSeq"/>
        </authorList>
    </citation>
    <scope>IDENTIFICATION</scope>
    <source>
        <tissue evidence="5">Leaf</tissue>
    </source>
</reference>
<keyword evidence="2" id="KW-1133">Transmembrane helix</keyword>
<dbReference type="OrthoDB" id="2016434at2759"/>
<protein>
    <submittedName>
        <fullName evidence="5">Probable inactive ATP-dependent zinc metalloprotease FTSHI 5, chloroplastic</fullName>
    </submittedName>
</protein>
<dbReference type="Proteomes" id="UP000515151">
    <property type="component" value="Chromosome 5"/>
</dbReference>
<feature type="transmembrane region" description="Helical" evidence="2">
    <location>
        <begin position="672"/>
        <end position="694"/>
    </location>
</feature>
<dbReference type="GO" id="GO:0009535">
    <property type="term" value="C:chloroplast thylakoid membrane"/>
    <property type="evidence" value="ECO:0007669"/>
    <property type="project" value="TreeGrafter"/>
</dbReference>
<dbReference type="PANTHER" id="PTHR23076:SF58">
    <property type="entry name" value="INACTIVE ATP-DEPENDENT ZINC METALLOPROTEASE FTSHI 5, CHLOROPLASTIC-RELATED"/>
    <property type="match status" value="1"/>
</dbReference>
<evidence type="ECO:0000313" key="5">
    <source>
        <dbReference type="RefSeq" id="XP_031397113.1"/>
    </source>
</evidence>
<dbReference type="GO" id="GO:0005524">
    <property type="term" value="F:ATP binding"/>
    <property type="evidence" value="ECO:0007669"/>
    <property type="project" value="InterPro"/>
</dbReference>
<keyword evidence="5" id="KW-0378">Hydrolase</keyword>
<dbReference type="InterPro" id="IPR037219">
    <property type="entry name" value="Peptidase_M41-like"/>
</dbReference>
<gene>
    <name evidence="5" type="primary">LOC116208049</name>
</gene>
<dbReference type="Gene3D" id="3.40.50.300">
    <property type="entry name" value="P-loop containing nucleotide triphosphate hydrolases"/>
    <property type="match status" value="1"/>
</dbReference>
<dbReference type="RefSeq" id="XP_031397113.1">
    <property type="nucleotide sequence ID" value="XM_031541253.1"/>
</dbReference>
<dbReference type="InterPro" id="IPR003959">
    <property type="entry name" value="ATPase_AAA_core"/>
</dbReference>
<dbReference type="GO" id="GO:0004176">
    <property type="term" value="F:ATP-dependent peptidase activity"/>
    <property type="evidence" value="ECO:0007669"/>
    <property type="project" value="InterPro"/>
</dbReference>
<dbReference type="SMART" id="SM00382">
    <property type="entry name" value="AAA"/>
    <property type="match status" value="1"/>
</dbReference>
<dbReference type="FunFam" id="3.40.50.300:FF:001891">
    <property type="entry name" value="ATP-dependent zinc metalloprotease FtsH 3"/>
    <property type="match status" value="1"/>
</dbReference>
<dbReference type="GO" id="GO:0016887">
    <property type="term" value="F:ATP hydrolysis activity"/>
    <property type="evidence" value="ECO:0007669"/>
    <property type="project" value="InterPro"/>
</dbReference>
<name>A0A6P8DXR4_PUNGR</name>
<dbReference type="InterPro" id="IPR000642">
    <property type="entry name" value="Peptidase_M41"/>
</dbReference>
<keyword evidence="5" id="KW-0645">Protease</keyword>
<evidence type="ECO:0000259" key="3">
    <source>
        <dbReference type="SMART" id="SM00382"/>
    </source>
</evidence>
<dbReference type="GO" id="GO:0006508">
    <property type="term" value="P:proteolysis"/>
    <property type="evidence" value="ECO:0007669"/>
    <property type="project" value="InterPro"/>
</dbReference>
<keyword evidence="4" id="KW-1185">Reference proteome</keyword>
<organism evidence="4 5">
    <name type="scientific">Punica granatum</name>
    <name type="common">Pomegranate</name>
    <dbReference type="NCBI Taxonomy" id="22663"/>
    <lineage>
        <taxon>Eukaryota</taxon>
        <taxon>Viridiplantae</taxon>
        <taxon>Streptophyta</taxon>
        <taxon>Embryophyta</taxon>
        <taxon>Tracheophyta</taxon>
        <taxon>Spermatophyta</taxon>
        <taxon>Magnoliopsida</taxon>
        <taxon>eudicotyledons</taxon>
        <taxon>Gunneridae</taxon>
        <taxon>Pentapetalae</taxon>
        <taxon>rosids</taxon>
        <taxon>malvids</taxon>
        <taxon>Myrtales</taxon>
        <taxon>Lythraceae</taxon>
        <taxon>Punica</taxon>
    </lineage>
</organism>
<proteinExistence type="predicted"/>
<sequence>MNSISAPFAALSLSQPHHTSPFYLCSFPTGHRGLFSPKCPKRLARRVKFTCLSRTLCSLDRNGSSECSGDGRKPVLESHKSSTPTLQQLGKPIACALFCIAVSFSPIRRIQAPAIAAPVATELNLNEAVEEFSSASKGHEYTNRTKRLLETVSGVLRCIEGIKKGDESVVGLDAAMKAVKAKKAELQDEILGDLYEELRVLKREEGLVKRSEKNIIDEALRLKRGYEKMVAKGETEKAERVAEKLGKLEEEYNGIWDHLAEIEDKISRKETVALSIGVREIVFIERECEALVERFKVELRRKSTIDSAPARSITRLSKDDIQKDLESAQRKYMEQMLLPKVMEIEAFGPLFDQELVDFAHQIRQGLKDSRELQRDLEARIRKNMKKFGNEKRFVVNVPSDEVVKGFPDIELKWMFGDKEVVVPKAISLHLYQGWKRWREEVKADLKKNLLEDVDFGKQYVAQRQEQILLDRDRVVSKTWYNEEKHRWEIDPIAVPYAVSKKLVDNARIRHDWGAMYLTLKEDTKEYYVDIKEFEMLFEDFGGFDGLYMKMLACGIPTAVQLMWIPLSELNFQQQFLLAMRLSRQCLIGLWKTKVVLYARDWIVEKVKDINDDIMMVIIFPMVEFLIPYPVRMRLGMAWPEEIDQTVGSTWYLKWQSEAEMSFRSRKTDDIRWFFWFIIRSAVYGFVLFHIFHFLRRKVPRLLGYGPLRRNPNLRKLRRVKAYLNYKVRKIKRKKKAGIDPIRTAFDGMKRVKNPPIPLKDFASIDSMREEINEVVAFLQNPRAFQEMGARAPRGVLIVGERGTGKTSLAFAIAAEARVPVVKVEAQQLEPGLWVGQSASNVRELFQTARDLAPVIIFVEDFDLFAGVRGKFIHTKKQDHEAFINQLLVELDGFEKQDGVVLMATTRSLKQIDEALQRPGRMDRVFHLQRPTQTEREKILHLAAKETMDNDLIDFVDWRKVAEKTSLLRPIELKLVPAALEGSAFRSKFVDADELMSYCSWFATLSHMVPKWIQKTSIAKKVSRMLVDHLGLTLTKEDLQNVVDLMEPYGQISNGMELLIPPLDWTTETKFPHAVWAAGRGLIALLLPNFDVVDNLWLEPSSWQGIGCTKITKAKSEGSVNANSESRSYLEKKLVFCFGSYIAAQLLLPFGEENFLSSSELMQAQEIATRMVIQYGWAPDDSTAIYYRSGATTALSMGDNHEYEMAAKVEKMYDLAYCKTKEMLQKNRRALEKIVEELLEYEILTGKDLERILEANGGIREKEPFSLLKVSDRQPVSSSFLDSGNGSGTAFLGAPS</sequence>
<dbReference type="Pfam" id="PF00004">
    <property type="entry name" value="AAA"/>
    <property type="match status" value="1"/>
</dbReference>
<dbReference type="SUPFAM" id="SSF52540">
    <property type="entry name" value="P-loop containing nucleoside triphosphate hydrolases"/>
    <property type="match status" value="1"/>
</dbReference>
<dbReference type="GO" id="GO:0004222">
    <property type="term" value="F:metalloendopeptidase activity"/>
    <property type="evidence" value="ECO:0007669"/>
    <property type="project" value="InterPro"/>
</dbReference>
<feature type="domain" description="AAA+ ATPase" evidence="3">
    <location>
        <begin position="791"/>
        <end position="931"/>
    </location>
</feature>
<keyword evidence="1" id="KW-0809">Transit peptide</keyword>
<accession>A0A6P8DXR4</accession>